<name>A0A0F9J5N4_9ZZZZ</name>
<gene>
    <name evidence="1" type="ORF">LCGC14_1796660</name>
</gene>
<evidence type="ECO:0000313" key="1">
    <source>
        <dbReference type="EMBL" id="KKM01216.1"/>
    </source>
</evidence>
<accession>A0A0F9J5N4</accession>
<comment type="caution">
    <text evidence="1">The sequence shown here is derived from an EMBL/GenBank/DDBJ whole genome shotgun (WGS) entry which is preliminary data.</text>
</comment>
<sequence length="59" mass="6683">MRLTEKIALARSKLCQAAHEYVQALDATHASLEVHVAKLETAAIEYTILRQEQFAEENK</sequence>
<protein>
    <submittedName>
        <fullName evidence="1">Uncharacterized protein</fullName>
    </submittedName>
</protein>
<reference evidence="1" key="1">
    <citation type="journal article" date="2015" name="Nature">
        <title>Complex archaea that bridge the gap between prokaryotes and eukaryotes.</title>
        <authorList>
            <person name="Spang A."/>
            <person name="Saw J.H."/>
            <person name="Jorgensen S.L."/>
            <person name="Zaremba-Niedzwiedzka K."/>
            <person name="Martijn J."/>
            <person name="Lind A.E."/>
            <person name="van Eijk R."/>
            <person name="Schleper C."/>
            <person name="Guy L."/>
            <person name="Ettema T.J."/>
        </authorList>
    </citation>
    <scope>NUCLEOTIDE SEQUENCE</scope>
</reference>
<dbReference type="AlphaFoldDB" id="A0A0F9J5N4"/>
<proteinExistence type="predicted"/>
<organism evidence="1">
    <name type="scientific">marine sediment metagenome</name>
    <dbReference type="NCBI Taxonomy" id="412755"/>
    <lineage>
        <taxon>unclassified sequences</taxon>
        <taxon>metagenomes</taxon>
        <taxon>ecological metagenomes</taxon>
    </lineage>
</organism>
<dbReference type="EMBL" id="LAZR01017249">
    <property type="protein sequence ID" value="KKM01216.1"/>
    <property type="molecule type" value="Genomic_DNA"/>
</dbReference>